<keyword evidence="3" id="KW-1185">Reference proteome</keyword>
<dbReference type="RefSeq" id="WP_161154546.1">
    <property type="nucleotide sequence ID" value="NZ_WEKT01000011.1"/>
</dbReference>
<protein>
    <recommendedName>
        <fullName evidence="4">Lipoprotein</fullName>
    </recommendedName>
</protein>
<dbReference type="AlphaFoldDB" id="A0A7X4RTV9"/>
<evidence type="ECO:0000313" key="2">
    <source>
        <dbReference type="EMBL" id="MZI93246.1"/>
    </source>
</evidence>
<gene>
    <name evidence="2" type="ORF">F9817_08555</name>
</gene>
<evidence type="ECO:0008006" key="4">
    <source>
        <dbReference type="Google" id="ProtNLM"/>
    </source>
</evidence>
<proteinExistence type="predicted"/>
<sequence>MKHIAILLALIPLLSACTSVNHQKLAQPYLYDIAINNKAFVVSTKGNVFASWGQSTVDKAVSITYNACINSNVGTCKIYSINGKSVSDYPNYKHMGFTYTDSYLSDIRLIFTCDEIPYSLAVSLYQSGHTYLDKKSDGIPCEDSKGFFLAKRRFSSGVYALDYKLYGLPNPKKVNSKNLKSIFKDSSHSVLKAITVVSPNTVPSKHTVSSPYKIPSYNSSSYKSLLGNCHRVRGYRRKNGTYVHSYVRCYK</sequence>
<name>A0A7X4RTV9_9VIBR</name>
<organism evidence="2 3">
    <name type="scientific">Vibrio eleionomae</name>
    <dbReference type="NCBI Taxonomy" id="2653505"/>
    <lineage>
        <taxon>Bacteria</taxon>
        <taxon>Pseudomonadati</taxon>
        <taxon>Pseudomonadota</taxon>
        <taxon>Gammaproteobacteria</taxon>
        <taxon>Vibrionales</taxon>
        <taxon>Vibrionaceae</taxon>
        <taxon>Vibrio</taxon>
    </lineage>
</organism>
<dbReference type="PROSITE" id="PS51257">
    <property type="entry name" value="PROKAR_LIPOPROTEIN"/>
    <property type="match status" value="1"/>
</dbReference>
<accession>A0A7X4RTV9</accession>
<evidence type="ECO:0000313" key="3">
    <source>
        <dbReference type="Proteomes" id="UP000462621"/>
    </source>
</evidence>
<dbReference type="EMBL" id="WEKT01000011">
    <property type="protein sequence ID" value="MZI93246.1"/>
    <property type="molecule type" value="Genomic_DNA"/>
</dbReference>
<comment type="caution">
    <text evidence="2">The sequence shown here is derived from an EMBL/GenBank/DDBJ whole genome shotgun (WGS) entry which is preliminary data.</text>
</comment>
<reference evidence="2 3" key="1">
    <citation type="submission" date="2019-10" db="EMBL/GenBank/DDBJ databases">
        <title>Vibrio sp. nov. isolated from a shrimp pond.</title>
        <authorList>
            <person name="Gomez-Gil B."/>
            <person name="Enciso-Ibarra J."/>
            <person name="Enciso-Ibarra K."/>
            <person name="Bolan-Mejia C."/>
        </authorList>
    </citation>
    <scope>NUCLEOTIDE SEQUENCE [LARGE SCALE GENOMIC DNA]</scope>
    <source>
        <strain evidence="2 3">CAIM 722</strain>
    </source>
</reference>
<evidence type="ECO:0000256" key="1">
    <source>
        <dbReference type="SAM" id="SignalP"/>
    </source>
</evidence>
<dbReference type="Proteomes" id="UP000462621">
    <property type="component" value="Unassembled WGS sequence"/>
</dbReference>
<feature type="chain" id="PRO_5030870700" description="Lipoprotein" evidence="1">
    <location>
        <begin position="23"/>
        <end position="251"/>
    </location>
</feature>
<keyword evidence="1" id="KW-0732">Signal</keyword>
<feature type="signal peptide" evidence="1">
    <location>
        <begin position="1"/>
        <end position="22"/>
    </location>
</feature>